<proteinExistence type="predicted"/>
<dbReference type="EMBL" id="BTGU01002482">
    <property type="protein sequence ID" value="GMN19054.1"/>
    <property type="molecule type" value="Genomic_DNA"/>
</dbReference>
<protein>
    <submittedName>
        <fullName evidence="1">Uncharacterized protein</fullName>
    </submittedName>
</protein>
<name>A0AA87YU73_FICCA</name>
<sequence length="137" mass="14797">MERVEGVGRDCFGAEHGELVAVRHHQIRAHPPRWLVNTTKAGLQGGGKGVGLVHGPALLIVGGVFPSRAANFFSLLLAFFLRWSDCTDGCSSVDRRGFAEWDRFDFLRVGGSLAYCPIGLWTLGPFGGSLTVLELAD</sequence>
<dbReference type="Proteomes" id="UP001187192">
    <property type="component" value="Unassembled WGS sequence"/>
</dbReference>
<evidence type="ECO:0000313" key="1">
    <source>
        <dbReference type="EMBL" id="GMN19054.1"/>
    </source>
</evidence>
<dbReference type="AlphaFoldDB" id="A0AA87YU73"/>
<comment type="caution">
    <text evidence="1">The sequence shown here is derived from an EMBL/GenBank/DDBJ whole genome shotgun (WGS) entry which is preliminary data.</text>
</comment>
<evidence type="ECO:0000313" key="2">
    <source>
        <dbReference type="Proteomes" id="UP001187192"/>
    </source>
</evidence>
<accession>A0AA87YU73</accession>
<gene>
    <name evidence="1" type="ORF">TIFTF001_042812</name>
</gene>
<reference evidence="1" key="1">
    <citation type="submission" date="2023-07" db="EMBL/GenBank/DDBJ databases">
        <title>draft genome sequence of fig (Ficus carica).</title>
        <authorList>
            <person name="Takahashi T."/>
            <person name="Nishimura K."/>
        </authorList>
    </citation>
    <scope>NUCLEOTIDE SEQUENCE</scope>
</reference>
<keyword evidence="2" id="KW-1185">Reference proteome</keyword>
<organism evidence="1 2">
    <name type="scientific">Ficus carica</name>
    <name type="common">Common fig</name>
    <dbReference type="NCBI Taxonomy" id="3494"/>
    <lineage>
        <taxon>Eukaryota</taxon>
        <taxon>Viridiplantae</taxon>
        <taxon>Streptophyta</taxon>
        <taxon>Embryophyta</taxon>
        <taxon>Tracheophyta</taxon>
        <taxon>Spermatophyta</taxon>
        <taxon>Magnoliopsida</taxon>
        <taxon>eudicotyledons</taxon>
        <taxon>Gunneridae</taxon>
        <taxon>Pentapetalae</taxon>
        <taxon>rosids</taxon>
        <taxon>fabids</taxon>
        <taxon>Rosales</taxon>
        <taxon>Moraceae</taxon>
        <taxon>Ficeae</taxon>
        <taxon>Ficus</taxon>
    </lineage>
</organism>